<evidence type="ECO:0000313" key="4">
    <source>
        <dbReference type="WBParaSite" id="SSTP_0000397400.1"/>
    </source>
</evidence>
<organism evidence="4">
    <name type="scientific">Strongyloides stercoralis</name>
    <name type="common">Threadworm</name>
    <dbReference type="NCBI Taxonomy" id="6248"/>
    <lineage>
        <taxon>Eukaryota</taxon>
        <taxon>Metazoa</taxon>
        <taxon>Ecdysozoa</taxon>
        <taxon>Nematoda</taxon>
        <taxon>Chromadorea</taxon>
        <taxon>Rhabditida</taxon>
        <taxon>Tylenchina</taxon>
        <taxon>Panagrolaimomorpha</taxon>
        <taxon>Strongyloidoidea</taxon>
        <taxon>Strongyloididae</taxon>
        <taxon>Strongyloides</taxon>
    </lineage>
</organism>
<feature type="compositionally biased region" description="Basic residues" evidence="2">
    <location>
        <begin position="25"/>
        <end position="39"/>
    </location>
</feature>
<name>A0A0K0E3A2_STRER</name>
<keyword evidence="3" id="KW-1185">Reference proteome</keyword>
<accession>A0A0K0E3A2</accession>
<dbReference type="WBParaSite" id="TCONS_00008278.p1">
    <property type="protein sequence ID" value="TCONS_00008278.p1"/>
    <property type="gene ID" value="XLOC_006233"/>
</dbReference>
<evidence type="ECO:0000256" key="2">
    <source>
        <dbReference type="SAM" id="MobiDB-lite"/>
    </source>
</evidence>
<sequence length="195" mass="22756">MPNVKKFVTRIRKSRRNGQEDRKGPKVGRVGKKSKKSKARAGDPFNVTARQNKIVEMKKINKPIAEDELDVQKPPRSFKMMQAAKEKMKELEEKKHKNKKTISKVAEISEKLGFTKKRNENDSQLIRRVANKINREVMDQTILAKYGLAGKDQKELNKDLEELNAEKKRKKEAKRFLHERRIANLKAKEKKILKL</sequence>
<reference evidence="4" key="1">
    <citation type="submission" date="2015-08" db="UniProtKB">
        <authorList>
            <consortium name="WormBaseParasite"/>
        </authorList>
    </citation>
    <scope>IDENTIFICATION</scope>
</reference>
<feature type="region of interest" description="Disordered" evidence="2">
    <location>
        <begin position="1"/>
        <end position="45"/>
    </location>
</feature>
<feature type="coiled-coil region" evidence="1">
    <location>
        <begin position="153"/>
        <end position="180"/>
    </location>
</feature>
<proteinExistence type="predicted"/>
<dbReference type="Proteomes" id="UP000035681">
    <property type="component" value="Unplaced"/>
</dbReference>
<evidence type="ECO:0000256" key="1">
    <source>
        <dbReference type="SAM" id="Coils"/>
    </source>
</evidence>
<evidence type="ECO:0000313" key="3">
    <source>
        <dbReference type="Proteomes" id="UP000035681"/>
    </source>
</evidence>
<dbReference type="AlphaFoldDB" id="A0A0K0E3A2"/>
<protein>
    <submittedName>
        <fullName evidence="4">60S ribosomal subunit assembly/export protein LOC1</fullName>
    </submittedName>
</protein>
<dbReference type="WBParaSite" id="SSTP_0000397400.1">
    <property type="protein sequence ID" value="SSTP_0000397400.1"/>
    <property type="gene ID" value="SSTP_0000397400"/>
</dbReference>
<dbReference type="STRING" id="6248.A0A0K0E3A2"/>
<feature type="compositionally biased region" description="Basic residues" evidence="2">
    <location>
        <begin position="7"/>
        <end position="16"/>
    </location>
</feature>
<keyword evidence="1" id="KW-0175">Coiled coil</keyword>